<dbReference type="PANTHER" id="PTHR12716">
    <property type="entry name" value="TRANSCRIPTION INITIATION FACTOR IIE, BETA SUBUNIT"/>
    <property type="match status" value="1"/>
</dbReference>
<dbReference type="GO" id="GO:0005673">
    <property type="term" value="C:transcription factor TFIIE complex"/>
    <property type="evidence" value="ECO:0007669"/>
    <property type="project" value="InterPro"/>
</dbReference>
<evidence type="ECO:0000259" key="8">
    <source>
        <dbReference type="PROSITE" id="PS51294"/>
    </source>
</evidence>
<feature type="compositionally biased region" description="Polar residues" evidence="7">
    <location>
        <begin position="75"/>
        <end position="87"/>
    </location>
</feature>
<name>A0A4V4H9R0_MUSBA</name>
<evidence type="ECO:0000256" key="1">
    <source>
        <dbReference type="ARBA" id="ARBA00004123"/>
    </source>
</evidence>
<dbReference type="PROSITE" id="PS51294">
    <property type="entry name" value="HTH_MYB"/>
    <property type="match status" value="1"/>
</dbReference>
<dbReference type="Pfam" id="PF26575">
    <property type="entry name" value="HHO5_N"/>
    <property type="match status" value="1"/>
</dbReference>
<feature type="compositionally biased region" description="Basic residues" evidence="7">
    <location>
        <begin position="390"/>
        <end position="403"/>
    </location>
</feature>
<dbReference type="STRING" id="52838.A0A4V4H9R0"/>
<feature type="region of interest" description="Disordered" evidence="7">
    <location>
        <begin position="75"/>
        <end position="140"/>
    </location>
</feature>
<comment type="function">
    <text evidence="6">Recruits TFIIH to the initiation complex and stimulates the RNA polymerase II C-terminal domain kinase and DNA-dependent ATPase activities of TFIIH. Both TFIIH and TFIIE are required for promoter clearance by RNA polymerase.</text>
</comment>
<comment type="subcellular location">
    <subcellularLocation>
        <location evidence="1">Nucleus</location>
    </subcellularLocation>
</comment>
<accession>A0A4V4H9R0</accession>
<dbReference type="InterPro" id="IPR006447">
    <property type="entry name" value="Myb_dom_plants"/>
</dbReference>
<evidence type="ECO:0000256" key="5">
    <source>
        <dbReference type="ARBA" id="ARBA00023242"/>
    </source>
</evidence>
<evidence type="ECO:0000256" key="4">
    <source>
        <dbReference type="ARBA" id="ARBA00023163"/>
    </source>
</evidence>
<gene>
    <name evidence="9" type="ORF">C4D60_Mb04t13380</name>
</gene>
<dbReference type="InterPro" id="IPR017930">
    <property type="entry name" value="Myb_dom"/>
</dbReference>
<dbReference type="Gene3D" id="1.10.10.60">
    <property type="entry name" value="Homeodomain-like"/>
    <property type="match status" value="1"/>
</dbReference>
<dbReference type="InterPro" id="IPR058673">
    <property type="entry name" value="HHO5-like_N"/>
</dbReference>
<proteinExistence type="predicted"/>
<dbReference type="AlphaFoldDB" id="A0A4V4H9R0"/>
<dbReference type="InterPro" id="IPR040501">
    <property type="entry name" value="TFA2_Winged_2"/>
</dbReference>
<dbReference type="InterPro" id="IPR016656">
    <property type="entry name" value="TFIIE-bsu"/>
</dbReference>
<dbReference type="GO" id="GO:0003677">
    <property type="term" value="F:DNA binding"/>
    <property type="evidence" value="ECO:0007669"/>
    <property type="project" value="UniProtKB-KW"/>
</dbReference>
<organism evidence="9 10">
    <name type="scientific">Musa balbisiana</name>
    <name type="common">Banana</name>
    <dbReference type="NCBI Taxonomy" id="52838"/>
    <lineage>
        <taxon>Eukaryota</taxon>
        <taxon>Viridiplantae</taxon>
        <taxon>Streptophyta</taxon>
        <taxon>Embryophyta</taxon>
        <taxon>Tracheophyta</taxon>
        <taxon>Spermatophyta</taxon>
        <taxon>Magnoliopsida</taxon>
        <taxon>Liliopsida</taxon>
        <taxon>Zingiberales</taxon>
        <taxon>Musaceae</taxon>
        <taxon>Musa</taxon>
    </lineage>
</organism>
<keyword evidence="5" id="KW-0539">Nucleus</keyword>
<keyword evidence="10" id="KW-1185">Reference proteome</keyword>
<evidence type="ECO:0000256" key="6">
    <source>
        <dbReference type="ARBA" id="ARBA00025581"/>
    </source>
</evidence>
<dbReference type="GO" id="GO:0001097">
    <property type="term" value="F:TFIIH-class transcription factor complex binding"/>
    <property type="evidence" value="ECO:0007669"/>
    <property type="project" value="TreeGrafter"/>
</dbReference>
<evidence type="ECO:0000256" key="3">
    <source>
        <dbReference type="ARBA" id="ARBA00023125"/>
    </source>
</evidence>
<dbReference type="PANTHER" id="PTHR12716:SF8">
    <property type="entry name" value="TRANSCRIPTION INITIATION FACTOR IIE SUBUNIT BETA"/>
    <property type="match status" value="1"/>
</dbReference>
<dbReference type="NCBIfam" id="TIGR01557">
    <property type="entry name" value="myb_SHAQKYF"/>
    <property type="match status" value="1"/>
</dbReference>
<dbReference type="Pfam" id="PF00249">
    <property type="entry name" value="Myb_DNA-binding"/>
    <property type="match status" value="1"/>
</dbReference>
<dbReference type="GO" id="GO:0006367">
    <property type="term" value="P:transcription initiation at RNA polymerase II promoter"/>
    <property type="evidence" value="ECO:0007669"/>
    <property type="project" value="InterPro"/>
</dbReference>
<keyword evidence="3" id="KW-0238">DNA-binding</keyword>
<dbReference type="InterPro" id="IPR001005">
    <property type="entry name" value="SANT/Myb"/>
</dbReference>
<keyword evidence="2" id="KW-0805">Transcription regulation</keyword>
<evidence type="ECO:0000313" key="9">
    <source>
        <dbReference type="EMBL" id="THU72555.1"/>
    </source>
</evidence>
<protein>
    <recommendedName>
        <fullName evidence="8">HTH myb-type domain-containing protein</fullName>
    </recommendedName>
</protein>
<comment type="caution">
    <text evidence="9">The sequence shown here is derived from an EMBL/GenBank/DDBJ whole genome shotgun (WGS) entry which is preliminary data.</text>
</comment>
<evidence type="ECO:0000313" key="10">
    <source>
        <dbReference type="Proteomes" id="UP000317650"/>
    </source>
</evidence>
<sequence>MILDRKEMENARRFQELIDALDEERRKVEVFHRELPLCLHLINQTIESYRQQLMVRDLTLSHELAEKEWISLRPSSMSSEVSGSRQQHPWPRMATKSWGDSQSSDKEENASAPISGPGGGEGDDNGGTDGEKKEKFRHRRRKMRRYWTEDLHERFLHALEQLGGCHAATPKQIRKLMEVDELTSDEIKSHLQMSLQESLNRFQRQQEKCQTTLTRITTRAAPSKTRQSLTPEEINEACYVDINSNKALFDSLKNNTKVHYDGKRFSYKSKYDLKGKDQLLSLIRKYPEGLQVMEVKDSYPSCLEDLQALKAAGQIWLLSNMDSQEASVYPNDPKVMIKVDNDIKQHFREIELPRDMVDVDKELQKNGMKPATNTAKRRVMAQFQGITSKPKPKKKREMTKRTKLTNAHLPELFQN</sequence>
<evidence type="ECO:0000256" key="7">
    <source>
        <dbReference type="SAM" id="MobiDB-lite"/>
    </source>
</evidence>
<feature type="region of interest" description="Disordered" evidence="7">
    <location>
        <begin position="386"/>
        <end position="415"/>
    </location>
</feature>
<dbReference type="Proteomes" id="UP000317650">
    <property type="component" value="Chromosome 4"/>
</dbReference>
<dbReference type="SUPFAM" id="SSF46689">
    <property type="entry name" value="Homeodomain-like"/>
    <property type="match status" value="1"/>
</dbReference>
<dbReference type="Pfam" id="PF02186">
    <property type="entry name" value="TFIIE_beta"/>
    <property type="match status" value="1"/>
</dbReference>
<evidence type="ECO:0000256" key="2">
    <source>
        <dbReference type="ARBA" id="ARBA00023015"/>
    </source>
</evidence>
<reference evidence="9 10" key="1">
    <citation type="journal article" date="2019" name="Nat. Plants">
        <title>Genome sequencing of Musa balbisiana reveals subgenome evolution and function divergence in polyploid bananas.</title>
        <authorList>
            <person name="Yao X."/>
        </authorList>
    </citation>
    <scope>NUCLEOTIDE SEQUENCE [LARGE SCALE GENOMIC DNA]</scope>
    <source>
        <strain evidence="10">cv. DH-PKW</strain>
        <tissue evidence="9">Leaves</tissue>
    </source>
</reference>
<dbReference type="Pfam" id="PF18121">
    <property type="entry name" value="TFA2_Winged_2"/>
    <property type="match status" value="1"/>
</dbReference>
<feature type="domain" description="HTH myb-type" evidence="8">
    <location>
        <begin position="139"/>
        <end position="199"/>
    </location>
</feature>
<dbReference type="InterPro" id="IPR003166">
    <property type="entry name" value="TFIIE_bsu_DNA-bd"/>
</dbReference>
<dbReference type="EMBL" id="PYDT01000001">
    <property type="protein sequence ID" value="THU72555.1"/>
    <property type="molecule type" value="Genomic_DNA"/>
</dbReference>
<dbReference type="InterPro" id="IPR009057">
    <property type="entry name" value="Homeodomain-like_sf"/>
</dbReference>
<keyword evidence="4" id="KW-0804">Transcription</keyword>